<reference evidence="15 16" key="1">
    <citation type="journal article" date="2024" name="Nat. Commun.">
        <title>Phylogenomics reveals the evolutionary origins of lichenization in chlorophyte algae.</title>
        <authorList>
            <person name="Puginier C."/>
            <person name="Libourel C."/>
            <person name="Otte J."/>
            <person name="Skaloud P."/>
            <person name="Haon M."/>
            <person name="Grisel S."/>
            <person name="Petersen M."/>
            <person name="Berrin J.G."/>
            <person name="Delaux P.M."/>
            <person name="Dal Grande F."/>
            <person name="Keller J."/>
        </authorList>
    </citation>
    <scope>NUCLEOTIDE SEQUENCE [LARGE SCALE GENOMIC DNA]</scope>
    <source>
        <strain evidence="15 16">SAG 2523</strain>
    </source>
</reference>
<evidence type="ECO:0000256" key="3">
    <source>
        <dbReference type="ARBA" id="ARBA00022448"/>
    </source>
</evidence>
<comment type="similarity">
    <text evidence="2 12">Belongs to the chloride channel (TC 2.A.49) family.</text>
</comment>
<keyword evidence="7 12" id="KW-0406">Ion transport</keyword>
<dbReference type="InterPro" id="IPR001807">
    <property type="entry name" value="ClC"/>
</dbReference>
<feature type="transmembrane region" description="Helical" evidence="12">
    <location>
        <begin position="288"/>
        <end position="305"/>
    </location>
</feature>
<comment type="caution">
    <text evidence="12">Lacks conserved residue(s) required for the propagation of feature annotation.</text>
</comment>
<evidence type="ECO:0000256" key="2">
    <source>
        <dbReference type="ARBA" id="ARBA00009476"/>
    </source>
</evidence>
<dbReference type="GO" id="GO:0005254">
    <property type="term" value="F:chloride channel activity"/>
    <property type="evidence" value="ECO:0007669"/>
    <property type="project" value="UniProtKB-UniRule"/>
</dbReference>
<keyword evidence="3 12" id="KW-0813">Transport</keyword>
<dbReference type="SUPFAM" id="SSF54631">
    <property type="entry name" value="CBS-domain pair"/>
    <property type="match status" value="1"/>
</dbReference>
<feature type="transmembrane region" description="Helical" evidence="12">
    <location>
        <begin position="123"/>
        <end position="150"/>
    </location>
</feature>
<evidence type="ECO:0000256" key="4">
    <source>
        <dbReference type="ARBA" id="ARBA00022692"/>
    </source>
</evidence>
<proteinExistence type="inferred from homology"/>
<evidence type="ECO:0000256" key="13">
    <source>
        <dbReference type="SAM" id="MobiDB-lite"/>
    </source>
</evidence>
<evidence type="ECO:0000256" key="1">
    <source>
        <dbReference type="ARBA" id="ARBA00004141"/>
    </source>
</evidence>
<dbReference type="AlphaFoldDB" id="A0AAW1SKV6"/>
<evidence type="ECO:0000313" key="15">
    <source>
        <dbReference type="EMBL" id="KAK9847216.1"/>
    </source>
</evidence>
<evidence type="ECO:0000256" key="8">
    <source>
        <dbReference type="ARBA" id="ARBA00023122"/>
    </source>
</evidence>
<evidence type="ECO:0000313" key="16">
    <source>
        <dbReference type="Proteomes" id="UP001485043"/>
    </source>
</evidence>
<dbReference type="PROSITE" id="PS51371">
    <property type="entry name" value="CBS"/>
    <property type="match status" value="1"/>
</dbReference>
<evidence type="ECO:0000256" key="12">
    <source>
        <dbReference type="RuleBase" id="RU361221"/>
    </source>
</evidence>
<feature type="domain" description="CBS" evidence="14">
    <location>
        <begin position="823"/>
        <end position="880"/>
    </location>
</feature>
<name>A0AAW1SKV6_9CHLO</name>
<gene>
    <name evidence="15" type="ORF">WJX84_000202</name>
</gene>
<evidence type="ECO:0000256" key="6">
    <source>
        <dbReference type="ARBA" id="ARBA00022989"/>
    </source>
</evidence>
<accession>A0AAW1SKV6</accession>
<dbReference type="Pfam" id="PF00654">
    <property type="entry name" value="Voltage_CLC"/>
    <property type="match status" value="1"/>
</dbReference>
<dbReference type="InterPro" id="IPR046342">
    <property type="entry name" value="CBS_dom_sf"/>
</dbReference>
<keyword evidence="9 12" id="KW-0472">Membrane</keyword>
<comment type="caution">
    <text evidence="15">The sequence shown here is derived from an EMBL/GenBank/DDBJ whole genome shotgun (WGS) entry which is preliminary data.</text>
</comment>
<evidence type="ECO:0000259" key="14">
    <source>
        <dbReference type="PROSITE" id="PS51371"/>
    </source>
</evidence>
<dbReference type="Gene3D" id="3.10.580.10">
    <property type="entry name" value="CBS-domain"/>
    <property type="match status" value="1"/>
</dbReference>
<feature type="region of interest" description="Disordered" evidence="13">
    <location>
        <begin position="875"/>
        <end position="895"/>
    </location>
</feature>
<evidence type="ECO:0000256" key="9">
    <source>
        <dbReference type="ARBA" id="ARBA00023136"/>
    </source>
</evidence>
<keyword evidence="4 12" id="KW-0812">Transmembrane</keyword>
<feature type="transmembrane region" description="Helical" evidence="12">
    <location>
        <begin position="252"/>
        <end position="276"/>
    </location>
</feature>
<dbReference type="PRINTS" id="PR00762">
    <property type="entry name" value="CLCHANNEL"/>
</dbReference>
<dbReference type="EMBL" id="JALJOV010001484">
    <property type="protein sequence ID" value="KAK9847216.1"/>
    <property type="molecule type" value="Genomic_DNA"/>
</dbReference>
<keyword evidence="10 12" id="KW-0868">Chloride</keyword>
<evidence type="ECO:0000256" key="5">
    <source>
        <dbReference type="ARBA" id="ARBA00022737"/>
    </source>
</evidence>
<dbReference type="GO" id="GO:0016020">
    <property type="term" value="C:membrane"/>
    <property type="evidence" value="ECO:0007669"/>
    <property type="project" value="UniProtKB-SubCell"/>
</dbReference>
<keyword evidence="8 11" id="KW-0129">CBS domain</keyword>
<feature type="transmembrane region" description="Helical" evidence="12">
    <location>
        <begin position="514"/>
        <end position="539"/>
    </location>
</feature>
<dbReference type="Gene3D" id="1.10.3080.10">
    <property type="entry name" value="Clc chloride channel"/>
    <property type="match status" value="1"/>
</dbReference>
<feature type="transmembrane region" description="Helical" evidence="12">
    <location>
        <begin position="545"/>
        <end position="562"/>
    </location>
</feature>
<feature type="transmembrane region" description="Helical" evidence="12">
    <location>
        <begin position="331"/>
        <end position="355"/>
    </location>
</feature>
<dbReference type="InterPro" id="IPR014743">
    <property type="entry name" value="Cl-channel_core"/>
</dbReference>
<organism evidence="15 16">
    <name type="scientific">Apatococcus fuscideae</name>
    <dbReference type="NCBI Taxonomy" id="2026836"/>
    <lineage>
        <taxon>Eukaryota</taxon>
        <taxon>Viridiplantae</taxon>
        <taxon>Chlorophyta</taxon>
        <taxon>core chlorophytes</taxon>
        <taxon>Trebouxiophyceae</taxon>
        <taxon>Chlorellales</taxon>
        <taxon>Chlorellaceae</taxon>
        <taxon>Apatococcus</taxon>
    </lineage>
</organism>
<comment type="subcellular location">
    <subcellularLocation>
        <location evidence="1 12">Membrane</location>
        <topology evidence="1 12">Multi-pass membrane protein</topology>
    </subcellularLocation>
</comment>
<dbReference type="InterPro" id="IPR051280">
    <property type="entry name" value="Cl-channel/antiporter"/>
</dbReference>
<keyword evidence="6 12" id="KW-1133">Transmembrane helix</keyword>
<keyword evidence="16" id="KW-1185">Reference proteome</keyword>
<dbReference type="Pfam" id="PF00571">
    <property type="entry name" value="CBS"/>
    <property type="match status" value="1"/>
</dbReference>
<keyword evidence="5" id="KW-0677">Repeat</keyword>
<dbReference type="InterPro" id="IPR000644">
    <property type="entry name" value="CBS_dom"/>
</dbReference>
<feature type="region of interest" description="Disordered" evidence="13">
    <location>
        <begin position="1"/>
        <end position="28"/>
    </location>
</feature>
<sequence length="948" mass="102953">MSQERLLEEDLPTDEVPKGTGTPGQNFAESLDYSRPYNRVLHARLRNPAPQISFLGVKATTVVKLLATFMIGIITGAAGASLAAAQERMYHAKNNAAREIIHDGLPHGILRAFFFHLAYTEALVLIGASLVTFLAPAAAGAGVSLVMAYLNGSAIPDLLSGRTLIVKYLGTLAGITSNVAMGPEAPMVHLGASVAHVVTHAVCVMCEKGLGMWDMVWAYMHPKLAQEHPEMRPSKRIVPATVLYNDADRREFIGAGAAAGLAAAFGAPIGGVLFALEEMCTHWTRKTGWRCFICTAVAVFTLAQLRPSSKTGVLSFEGVIDMSSQDWFRQLPLLVLVNMGAGFLGATFNALHITLFKFRAPRSSPALRLLEVAGIAAFTLAMMFLTADWLGECIDIPDWHTRNYGFQFSCTNSYNDLATALFSNPDDTIKRLFSLGGRQQADPSACYGRYPCYFTLRSLLVLCPSYLIYMALIGGLAIPGGLFMPAIMVGASFGGLSGLILDRWLPSFNIQPGLYALCAATAMLGGVFRSSISLVVIVVEGTQNTRFLLGIIIAVVVSNWLADLIHTEGVYESDLEADGSIIFLRPFPPKPLLPVNAGEIMAKGVHKMREVESVERIIELLRNTCHNGFPVVFSDRPVANYDAARGSHSSLDSLDATVTPVESLFARQAHQEDQDMAPGALTGIILRSQLLVLLTKREFCNARGLPLEDTTHEQASARAQDLDRQMRLFYRQNSFASHRRHMATDPQLLSQLGLEPHTGMLKSRAASVRSSCASTPRHGRQQASAAEAETIARIVRTSFIGFRPPDAEAQAPTELFVDLRPFMDTGPVTVRESMPAERVHTMFLALGLRHMCVVDSAFRVTGLITRKELDYAAGQGAWRRNRRASSPRRWDSGGLLRSNTLGGMLSRIADMAGLTNGHSGNHGHDHELDQGSENGDTFPAGAPAGRHQ</sequence>
<feature type="region of interest" description="Disordered" evidence="13">
    <location>
        <begin position="913"/>
        <end position="948"/>
    </location>
</feature>
<evidence type="ECO:0000256" key="7">
    <source>
        <dbReference type="ARBA" id="ARBA00023065"/>
    </source>
</evidence>
<feature type="transmembrane region" description="Helical" evidence="12">
    <location>
        <begin position="466"/>
        <end position="493"/>
    </location>
</feature>
<evidence type="ECO:0000256" key="10">
    <source>
        <dbReference type="ARBA" id="ARBA00023214"/>
    </source>
</evidence>
<dbReference type="SUPFAM" id="SSF81340">
    <property type="entry name" value="Clc chloride channel"/>
    <property type="match status" value="1"/>
</dbReference>
<evidence type="ECO:0000256" key="11">
    <source>
        <dbReference type="PROSITE-ProRule" id="PRU00703"/>
    </source>
</evidence>
<feature type="transmembrane region" description="Helical" evidence="12">
    <location>
        <begin position="367"/>
        <end position="387"/>
    </location>
</feature>
<dbReference type="PANTHER" id="PTHR11689">
    <property type="entry name" value="CHLORIDE CHANNEL PROTEIN CLC FAMILY MEMBER"/>
    <property type="match status" value="1"/>
</dbReference>
<dbReference type="PANTHER" id="PTHR11689:SF161">
    <property type="entry name" value="CHLORIDE CHANNEL PROTEIN"/>
    <property type="match status" value="1"/>
</dbReference>
<protein>
    <recommendedName>
        <fullName evidence="12">Chloride channel protein</fullName>
    </recommendedName>
</protein>
<feature type="transmembrane region" description="Helical" evidence="12">
    <location>
        <begin position="65"/>
        <end position="85"/>
    </location>
</feature>
<dbReference type="Proteomes" id="UP001485043">
    <property type="component" value="Unassembled WGS sequence"/>
</dbReference>